<feature type="compositionally biased region" description="Pro residues" evidence="1">
    <location>
        <begin position="161"/>
        <end position="172"/>
    </location>
</feature>
<feature type="compositionally biased region" description="Basic residues" evidence="1">
    <location>
        <begin position="1"/>
        <end position="11"/>
    </location>
</feature>
<proteinExistence type="predicted"/>
<protein>
    <submittedName>
        <fullName evidence="2">Uncharacterized protein</fullName>
    </submittedName>
</protein>
<keyword evidence="3" id="KW-1185">Reference proteome</keyword>
<gene>
    <name evidence="2" type="ORF">K432DRAFT_401596</name>
</gene>
<feature type="compositionally biased region" description="Pro residues" evidence="1">
    <location>
        <begin position="13"/>
        <end position="35"/>
    </location>
</feature>
<dbReference type="EMBL" id="KV744849">
    <property type="protein sequence ID" value="OCK83909.1"/>
    <property type="molecule type" value="Genomic_DNA"/>
</dbReference>
<dbReference type="Proteomes" id="UP000250266">
    <property type="component" value="Unassembled WGS sequence"/>
</dbReference>
<accession>A0A8E2JIM5</accession>
<reference evidence="2 3" key="1">
    <citation type="journal article" date="2016" name="Nat. Commun.">
        <title>Ectomycorrhizal ecology is imprinted in the genome of the dominant symbiotic fungus Cenococcum geophilum.</title>
        <authorList>
            <consortium name="DOE Joint Genome Institute"/>
            <person name="Peter M."/>
            <person name="Kohler A."/>
            <person name="Ohm R.A."/>
            <person name="Kuo A."/>
            <person name="Krutzmann J."/>
            <person name="Morin E."/>
            <person name="Arend M."/>
            <person name="Barry K.W."/>
            <person name="Binder M."/>
            <person name="Choi C."/>
            <person name="Clum A."/>
            <person name="Copeland A."/>
            <person name="Grisel N."/>
            <person name="Haridas S."/>
            <person name="Kipfer T."/>
            <person name="LaButti K."/>
            <person name="Lindquist E."/>
            <person name="Lipzen A."/>
            <person name="Maire R."/>
            <person name="Meier B."/>
            <person name="Mihaltcheva S."/>
            <person name="Molinier V."/>
            <person name="Murat C."/>
            <person name="Poggeler S."/>
            <person name="Quandt C.A."/>
            <person name="Sperisen C."/>
            <person name="Tritt A."/>
            <person name="Tisserant E."/>
            <person name="Crous P.W."/>
            <person name="Henrissat B."/>
            <person name="Nehls U."/>
            <person name="Egli S."/>
            <person name="Spatafora J.W."/>
            <person name="Grigoriev I.V."/>
            <person name="Martin F.M."/>
        </authorList>
    </citation>
    <scope>NUCLEOTIDE SEQUENCE [LARGE SCALE GENOMIC DNA]</scope>
    <source>
        <strain evidence="2 3">CBS 459.81</strain>
    </source>
</reference>
<evidence type="ECO:0000313" key="2">
    <source>
        <dbReference type="EMBL" id="OCK83909.1"/>
    </source>
</evidence>
<name>A0A8E2JIM5_9PEZI</name>
<dbReference type="AlphaFoldDB" id="A0A8E2JIM5"/>
<evidence type="ECO:0000256" key="1">
    <source>
        <dbReference type="SAM" id="MobiDB-lite"/>
    </source>
</evidence>
<sequence length="201" mass="22233">MILIRTGHRHPNFPEPPGSNPYGPPVPDPYTPPGPNLHGLGPRDLSYTQVIQYFECSSTGEELGVAVTEDVAITAYRHCHEYATNDRQLPPLKRVIASSIIIRLSSMGAHGDTDHVSQFLCPFFRGDWNSNDKGSFKVRETLDIIPHGKIRSQNSRTFAPPDVPNPPTPPLKPALTRRRTGRVTLPATFPGFTETVTVCEK</sequence>
<evidence type="ECO:0000313" key="3">
    <source>
        <dbReference type="Proteomes" id="UP000250266"/>
    </source>
</evidence>
<feature type="region of interest" description="Disordered" evidence="1">
    <location>
        <begin position="150"/>
        <end position="175"/>
    </location>
</feature>
<organism evidence="2 3">
    <name type="scientific">Lepidopterella palustris CBS 459.81</name>
    <dbReference type="NCBI Taxonomy" id="1314670"/>
    <lineage>
        <taxon>Eukaryota</taxon>
        <taxon>Fungi</taxon>
        <taxon>Dikarya</taxon>
        <taxon>Ascomycota</taxon>
        <taxon>Pezizomycotina</taxon>
        <taxon>Dothideomycetes</taxon>
        <taxon>Pleosporomycetidae</taxon>
        <taxon>Mytilinidiales</taxon>
        <taxon>Argynnaceae</taxon>
        <taxon>Lepidopterella</taxon>
    </lineage>
</organism>
<feature type="region of interest" description="Disordered" evidence="1">
    <location>
        <begin position="1"/>
        <end position="41"/>
    </location>
</feature>